<accession>A0ABQ4KVY1</accession>
<reference evidence="1 2" key="1">
    <citation type="submission" date="2021-03" db="EMBL/GenBank/DDBJ databases">
        <title>Antimicrobial resistance genes in bacteria isolated from Japanese honey, and their potential for conferring macrolide and lincosamide resistance in the American foulbrood pathogen Paenibacillus larvae.</title>
        <authorList>
            <person name="Okamoto M."/>
            <person name="Kumagai M."/>
            <person name="Kanamori H."/>
            <person name="Takamatsu D."/>
        </authorList>
    </citation>
    <scope>NUCLEOTIDE SEQUENCE [LARGE SCALE GENOMIC DNA]</scope>
    <source>
        <strain evidence="1 2">J6TS1</strain>
    </source>
</reference>
<evidence type="ECO:0000313" key="2">
    <source>
        <dbReference type="Proteomes" id="UP000680670"/>
    </source>
</evidence>
<evidence type="ECO:0000313" key="1">
    <source>
        <dbReference type="EMBL" id="GIN96190.1"/>
    </source>
</evidence>
<protein>
    <submittedName>
        <fullName evidence="1">Uncharacterized protein</fullName>
    </submittedName>
</protein>
<proteinExistence type="predicted"/>
<gene>
    <name evidence="1" type="ORF">J6TS1_20600</name>
</gene>
<dbReference type="RefSeq" id="WP_212950357.1">
    <property type="nucleotide sequence ID" value="NZ_BORI01000015.1"/>
</dbReference>
<keyword evidence="2" id="KW-1185">Reference proteome</keyword>
<sequence>MIKVKEINQDNVFDVCELTSNKDGIGTLFEEFICSNAYSIAEAKYFSNMYPKALYKNDLLIVFLCISLKKGVQKWRYAVSC</sequence>
<dbReference type="EMBL" id="BORJ01000004">
    <property type="protein sequence ID" value="GIN96190.1"/>
    <property type="molecule type" value="Genomic_DNA"/>
</dbReference>
<comment type="caution">
    <text evidence="1">The sequence shown here is derived from an EMBL/GenBank/DDBJ whole genome shotgun (WGS) entry which is preliminary data.</text>
</comment>
<dbReference type="Proteomes" id="UP000680670">
    <property type="component" value="Unassembled WGS sequence"/>
</dbReference>
<name>A0ABQ4KVY1_SIMTE</name>
<organism evidence="1 2">
    <name type="scientific">Siminovitchia terrae</name>
    <name type="common">Bacillus terrae</name>
    <dbReference type="NCBI Taxonomy" id="1914933"/>
    <lineage>
        <taxon>Bacteria</taxon>
        <taxon>Bacillati</taxon>
        <taxon>Bacillota</taxon>
        <taxon>Bacilli</taxon>
        <taxon>Bacillales</taxon>
        <taxon>Bacillaceae</taxon>
        <taxon>Siminovitchia</taxon>
    </lineage>
</organism>